<dbReference type="KEGG" id="tgb:HG536_0A02030"/>
<keyword evidence="13 18" id="KW-0472">Membrane</keyword>
<name>A0A7G3ZA50_9SACH</name>
<evidence type="ECO:0000259" key="19">
    <source>
        <dbReference type="Pfam" id="PF07687"/>
    </source>
</evidence>
<keyword evidence="21" id="KW-1185">Reference proteome</keyword>
<comment type="cofactor">
    <cofactor evidence="1">
        <name>Zn(2+)</name>
        <dbReference type="ChEBI" id="CHEBI:29105"/>
    </cofactor>
</comment>
<dbReference type="SUPFAM" id="SSF53187">
    <property type="entry name" value="Zn-dependent exopeptidases"/>
    <property type="match status" value="1"/>
</dbReference>
<keyword evidence="4" id="KW-1017">Isopeptide bond</keyword>
<dbReference type="InterPro" id="IPR001261">
    <property type="entry name" value="ArgE/DapE_CS"/>
</dbReference>
<keyword evidence="7 18" id="KW-0812">Transmembrane</keyword>
<evidence type="ECO:0000256" key="13">
    <source>
        <dbReference type="ARBA" id="ARBA00023136"/>
    </source>
</evidence>
<dbReference type="PROSITE" id="PS00759">
    <property type="entry name" value="ARGE_DAPE_CPG2_2"/>
    <property type="match status" value="1"/>
</dbReference>
<dbReference type="GO" id="GO:0004181">
    <property type="term" value="F:metallocarboxypeptidase activity"/>
    <property type="evidence" value="ECO:0007669"/>
    <property type="project" value="InterPro"/>
</dbReference>
<dbReference type="GO" id="GO:0051603">
    <property type="term" value="P:proteolysis involved in protein catabolic process"/>
    <property type="evidence" value="ECO:0007669"/>
    <property type="project" value="TreeGrafter"/>
</dbReference>
<dbReference type="GeneID" id="59323483"/>
<accession>A0A7G3ZA50</accession>
<feature type="binding site" evidence="16">
    <location>
        <position position="547"/>
    </location>
    <ligand>
        <name>Zn(2+)</name>
        <dbReference type="ChEBI" id="CHEBI:29105"/>
        <label>1</label>
    </ligand>
</feature>
<feature type="binding site" evidence="16">
    <location>
        <position position="204"/>
    </location>
    <ligand>
        <name>Zn(2+)</name>
        <dbReference type="ChEBI" id="CHEBI:29105"/>
        <label>2</label>
    </ligand>
</feature>
<dbReference type="SUPFAM" id="SSF55031">
    <property type="entry name" value="Bacterial exopeptidase dimerisation domain"/>
    <property type="match status" value="1"/>
</dbReference>
<organism evidence="20 21">
    <name type="scientific">Torulaspora globosa</name>
    <dbReference type="NCBI Taxonomy" id="48254"/>
    <lineage>
        <taxon>Eukaryota</taxon>
        <taxon>Fungi</taxon>
        <taxon>Dikarya</taxon>
        <taxon>Ascomycota</taxon>
        <taxon>Saccharomycotina</taxon>
        <taxon>Saccharomycetes</taxon>
        <taxon>Saccharomycetales</taxon>
        <taxon>Saccharomycetaceae</taxon>
        <taxon>Torulaspora</taxon>
    </lineage>
</organism>
<evidence type="ECO:0000256" key="15">
    <source>
        <dbReference type="PIRSR" id="PIRSR037217-1"/>
    </source>
</evidence>
<evidence type="ECO:0000256" key="17">
    <source>
        <dbReference type="SAM" id="MobiDB-lite"/>
    </source>
</evidence>
<keyword evidence="10 16" id="KW-0862">Zinc</keyword>
<feature type="binding site" evidence="16">
    <location>
        <position position="167"/>
    </location>
    <ligand>
        <name>Zn(2+)</name>
        <dbReference type="ChEBI" id="CHEBI:29105"/>
        <label>2</label>
    </ligand>
</feature>
<evidence type="ECO:0000256" key="2">
    <source>
        <dbReference type="ARBA" id="ARBA00004167"/>
    </source>
</evidence>
<evidence type="ECO:0000256" key="12">
    <source>
        <dbReference type="ARBA" id="ARBA00022989"/>
    </source>
</evidence>
<feature type="transmembrane region" description="Helical" evidence="18">
    <location>
        <begin position="25"/>
        <end position="43"/>
    </location>
</feature>
<evidence type="ECO:0000256" key="3">
    <source>
        <dbReference type="ARBA" id="ARBA00006247"/>
    </source>
</evidence>
<proteinExistence type="inferred from homology"/>
<evidence type="ECO:0000256" key="9">
    <source>
        <dbReference type="ARBA" id="ARBA00022801"/>
    </source>
</evidence>
<evidence type="ECO:0000256" key="6">
    <source>
        <dbReference type="ARBA" id="ARBA00022670"/>
    </source>
</evidence>
<protein>
    <recommendedName>
        <fullName evidence="19">Peptidase M20 dimerisation domain-containing protein</fullName>
    </recommendedName>
</protein>
<dbReference type="PIRSF" id="PIRSF037217">
    <property type="entry name" value="Carboxypeptidase_S"/>
    <property type="match status" value="1"/>
</dbReference>
<reference evidence="20 21" key="1">
    <citation type="submission" date="2020-06" db="EMBL/GenBank/DDBJ databases">
        <title>The yeast mating-type switching endonuclease HO is a domesticated member of an unorthodox homing genetic element family.</title>
        <authorList>
            <person name="Coughlan A.Y."/>
            <person name="Lombardi L."/>
            <person name="Braun-Galleani S."/>
            <person name="Martos A.R."/>
            <person name="Galeote V."/>
            <person name="Bigey F."/>
            <person name="Dequin S."/>
            <person name="Byrne K.P."/>
            <person name="Wolfe K.H."/>
        </authorList>
    </citation>
    <scope>NUCLEOTIDE SEQUENCE [LARGE SCALE GENOMIC DNA]</scope>
    <source>
        <strain evidence="20 21">CBS764</strain>
    </source>
</reference>
<evidence type="ECO:0000256" key="4">
    <source>
        <dbReference type="ARBA" id="ARBA00022499"/>
    </source>
</evidence>
<dbReference type="GO" id="GO:0046872">
    <property type="term" value="F:metal ion binding"/>
    <property type="evidence" value="ECO:0007669"/>
    <property type="project" value="UniProtKB-KW"/>
</dbReference>
<evidence type="ECO:0000256" key="16">
    <source>
        <dbReference type="PIRSR" id="PIRSR037217-2"/>
    </source>
</evidence>
<dbReference type="RefSeq" id="XP_037137061.1">
    <property type="nucleotide sequence ID" value="XM_037281166.1"/>
</dbReference>
<dbReference type="Pfam" id="PF07687">
    <property type="entry name" value="M20_dimer"/>
    <property type="match status" value="1"/>
</dbReference>
<feature type="active site" evidence="15">
    <location>
        <position position="169"/>
    </location>
</feature>
<evidence type="ECO:0000256" key="1">
    <source>
        <dbReference type="ARBA" id="ARBA00001947"/>
    </source>
</evidence>
<keyword evidence="11" id="KW-0832">Ubl conjugation</keyword>
<keyword evidence="8 16" id="KW-0479">Metal-binding</keyword>
<dbReference type="Proteomes" id="UP000515788">
    <property type="component" value="Chromosome 1"/>
</dbReference>
<dbReference type="Gene3D" id="3.40.630.10">
    <property type="entry name" value="Zn peptidases"/>
    <property type="match status" value="1"/>
</dbReference>
<dbReference type="PANTHER" id="PTHR45962:SF1">
    <property type="entry name" value="N-FATTY-ACYL-AMINO ACID SYNTHASE_HYDROLASE PM20D1"/>
    <property type="match status" value="1"/>
</dbReference>
<comment type="similarity">
    <text evidence="3">Belongs to the peptidase M20A family.</text>
</comment>
<evidence type="ECO:0000256" key="14">
    <source>
        <dbReference type="ARBA" id="ARBA00023180"/>
    </source>
</evidence>
<feature type="binding site" evidence="16">
    <location>
        <position position="267"/>
    </location>
    <ligand>
        <name>Zn(2+)</name>
        <dbReference type="ChEBI" id="CHEBI:29105"/>
        <label>2</label>
    </ligand>
</feature>
<keyword evidence="12 18" id="KW-1133">Transmembrane helix</keyword>
<evidence type="ECO:0000256" key="11">
    <source>
        <dbReference type="ARBA" id="ARBA00022843"/>
    </source>
</evidence>
<dbReference type="OrthoDB" id="3064516at2759"/>
<evidence type="ECO:0000256" key="7">
    <source>
        <dbReference type="ARBA" id="ARBA00022692"/>
    </source>
</evidence>
<evidence type="ECO:0000256" key="18">
    <source>
        <dbReference type="SAM" id="Phobius"/>
    </source>
</evidence>
<evidence type="ECO:0000313" key="21">
    <source>
        <dbReference type="Proteomes" id="UP000515788"/>
    </source>
</evidence>
<dbReference type="FunFam" id="3.40.630.10:FF:000098">
    <property type="entry name" value="Gly-Xaa carboxypeptidase"/>
    <property type="match status" value="1"/>
</dbReference>
<dbReference type="PROSITE" id="PS00758">
    <property type="entry name" value="ARGE_DAPE_CPG2_1"/>
    <property type="match status" value="1"/>
</dbReference>
<evidence type="ECO:0000256" key="10">
    <source>
        <dbReference type="ARBA" id="ARBA00022833"/>
    </source>
</evidence>
<feature type="active site" description="Proton acceptor" evidence="15">
    <location>
        <position position="238"/>
    </location>
</feature>
<dbReference type="GO" id="GO:0000328">
    <property type="term" value="C:fungal-type vacuole lumen"/>
    <property type="evidence" value="ECO:0007669"/>
    <property type="project" value="TreeGrafter"/>
</dbReference>
<evidence type="ECO:0000256" key="5">
    <source>
        <dbReference type="ARBA" id="ARBA00022645"/>
    </source>
</evidence>
<feature type="region of interest" description="Disordered" evidence="17">
    <location>
        <begin position="1"/>
        <end position="20"/>
    </location>
</feature>
<dbReference type="AlphaFoldDB" id="A0A7G3ZA50"/>
<dbReference type="GO" id="GO:0016020">
    <property type="term" value="C:membrane"/>
    <property type="evidence" value="ECO:0007669"/>
    <property type="project" value="UniProtKB-SubCell"/>
</dbReference>
<dbReference type="InterPro" id="IPR017141">
    <property type="entry name" value="Pept_M20_carboxypep"/>
</dbReference>
<dbReference type="InterPro" id="IPR047177">
    <property type="entry name" value="Pept_M20A"/>
</dbReference>
<evidence type="ECO:0000256" key="8">
    <source>
        <dbReference type="ARBA" id="ARBA00022723"/>
    </source>
</evidence>
<dbReference type="Pfam" id="PF01546">
    <property type="entry name" value="Peptidase_M20"/>
    <property type="match status" value="1"/>
</dbReference>
<keyword evidence="9" id="KW-0378">Hydrolase</keyword>
<dbReference type="InterPro" id="IPR036264">
    <property type="entry name" value="Bact_exopeptidase_dim_dom"/>
</dbReference>
<comment type="subcellular location">
    <subcellularLocation>
        <location evidence="2">Membrane</location>
        <topology evidence="2">Single-pass membrane protein</topology>
    </subcellularLocation>
</comment>
<dbReference type="InterPro" id="IPR002933">
    <property type="entry name" value="Peptidase_M20"/>
</dbReference>
<feature type="binding site" evidence="16">
    <location>
        <position position="204"/>
    </location>
    <ligand>
        <name>Zn(2+)</name>
        <dbReference type="ChEBI" id="CHEBI:29105"/>
        <label>1</label>
    </ligand>
</feature>
<keyword evidence="6" id="KW-0645">Protease</keyword>
<gene>
    <name evidence="20" type="ORF">HG536_0A02030</name>
</gene>
<dbReference type="Gene3D" id="1.10.150.900">
    <property type="match status" value="1"/>
</dbReference>
<dbReference type="Gene3D" id="3.30.70.360">
    <property type="match status" value="1"/>
</dbReference>
<feature type="binding site" evidence="16">
    <location>
        <position position="239"/>
    </location>
    <ligand>
        <name>Zn(2+)</name>
        <dbReference type="ChEBI" id="CHEBI:29105"/>
        <label>1</label>
    </ligand>
</feature>
<keyword evidence="14" id="KW-0325">Glycoprotein</keyword>
<dbReference type="EMBL" id="CP059246">
    <property type="protein sequence ID" value="QLL30386.1"/>
    <property type="molecule type" value="Genomic_DNA"/>
</dbReference>
<evidence type="ECO:0000313" key="20">
    <source>
        <dbReference type="EMBL" id="QLL30386.1"/>
    </source>
</evidence>
<keyword evidence="5" id="KW-0121">Carboxypeptidase</keyword>
<feature type="domain" description="Peptidase M20 dimerisation" evidence="19">
    <location>
        <begin position="286"/>
        <end position="437"/>
    </location>
</feature>
<dbReference type="InterPro" id="IPR011650">
    <property type="entry name" value="Peptidase_M20_dimer"/>
</dbReference>
<sequence>MAMRLQDGSKSLGPKGGRSPLRRHLHGLLTVGLALAGTALYVVSQRSSREGVILSGKEVSRCGKIEPIVPSFKKSVDLILHDAEFKRSSVEKLSKAIQIPTEIWDVNPEPADDPEWYAHFYEFHRFLEQTFPLVHERLTREKVNELGLLYTWEGSEPELKPVLFMAHQDVVPVNKETWDDWEYPPFSGHYDEKSDLVWGRGSNDCKNLLIAELEAIEQLLLDGYQPKRSVILSFGFDEESSGPLGARHLAAFLEDRYGRDGIFSIIDEGFGVLPIDEGLFVASPITAEKGYVDVVVTVNGKGGHSSVPPDHTTIGVASDLITVLEDNPFGPDFELDNPLFSLLTCAAEHSKRLPKDLRKHILRAPKNKASRKMLEKFLSSDVRFRDLIRTTRAVDVFNGGIKANALPEVSTFVVNHRIDIHSSVEETVAADAYFAEKIAKKYGYGFARNGEFSIPETELGYIDVKVAKALEPAPVSPTSGAAWDILAGTIQDVFENGVFAGRDDAELYVSTTLMPANTDTRYYWNLTKNIYRFVASILDASTFETIHSVNESIKASSHLSAIAFIYEYIVNVDENA</sequence>
<dbReference type="CDD" id="cd05674">
    <property type="entry name" value="M20_yscS"/>
    <property type="match status" value="1"/>
</dbReference>
<dbReference type="PANTHER" id="PTHR45962">
    <property type="entry name" value="N-FATTY-ACYL-AMINO ACID SYNTHASE/HYDROLASE PM20D1"/>
    <property type="match status" value="1"/>
</dbReference>